<feature type="domain" description="Flavodoxin-like fold" evidence="3">
    <location>
        <begin position="1"/>
        <end position="206"/>
    </location>
</feature>
<dbReference type="GO" id="GO:0003955">
    <property type="term" value="F:NAD(P)H dehydrogenase (quinone) activity"/>
    <property type="evidence" value="ECO:0007669"/>
    <property type="project" value="TreeGrafter"/>
</dbReference>
<dbReference type="GO" id="GO:0005829">
    <property type="term" value="C:cytosol"/>
    <property type="evidence" value="ECO:0007669"/>
    <property type="project" value="TreeGrafter"/>
</dbReference>
<keyword evidence="2" id="KW-0560">Oxidoreductase</keyword>
<comment type="caution">
    <text evidence="4">The sequence shown here is derived from an EMBL/GenBank/DDBJ whole genome shotgun (WGS) entry which is preliminary data.</text>
</comment>
<dbReference type="InterPro" id="IPR003680">
    <property type="entry name" value="Flavodoxin_fold"/>
</dbReference>
<reference evidence="4 5" key="1">
    <citation type="journal article" date="2015" name="Stand. Genomic Sci.">
        <title>Genomic Encyclopedia of Bacterial and Archaeal Type Strains, Phase III: the genomes of soil and plant-associated and newly described type strains.</title>
        <authorList>
            <person name="Whitman W.B."/>
            <person name="Woyke T."/>
            <person name="Klenk H.P."/>
            <person name="Zhou Y."/>
            <person name="Lilburn T.G."/>
            <person name="Beck B.J."/>
            <person name="De Vos P."/>
            <person name="Vandamme P."/>
            <person name="Eisen J.A."/>
            <person name="Garrity G."/>
            <person name="Hugenholtz P."/>
            <person name="Kyrpides N.C."/>
        </authorList>
    </citation>
    <scope>NUCLEOTIDE SEQUENCE [LARGE SCALE GENOMIC DNA]</scope>
    <source>
        <strain evidence="4 5">CGMCC 1.2546</strain>
    </source>
</reference>
<keyword evidence="5" id="KW-1185">Reference proteome</keyword>
<organism evidence="4 5">
    <name type="scientific">Mesorhizobium tianshanense</name>
    <dbReference type="NCBI Taxonomy" id="39844"/>
    <lineage>
        <taxon>Bacteria</taxon>
        <taxon>Pseudomonadati</taxon>
        <taxon>Pseudomonadota</taxon>
        <taxon>Alphaproteobacteria</taxon>
        <taxon>Hyphomicrobiales</taxon>
        <taxon>Phyllobacteriaceae</taxon>
        <taxon>Mesorhizobium</taxon>
    </lineage>
</organism>
<evidence type="ECO:0000313" key="5">
    <source>
        <dbReference type="Proteomes" id="UP000317122"/>
    </source>
</evidence>
<name>A0A562N746_9HYPH</name>
<protein>
    <submittedName>
        <fullName evidence="4">NAD(P)H dehydrogenase (Quinone)</fullName>
    </submittedName>
</protein>
<accession>A0A562N746</accession>
<sequence length="237" mass="26361">MNVLIVYAHPEPTSFNAALVARAKAALRAAGHTVTVSDLYADRFDPEAGRHDFSTIADPDRFHYQSEQVLAARQEAFVPEIAREQARVAAADLLVLQFPLWWGGPPAILKGWFERVLAYGFAYVDGRRFDTGVFKGRRALLSVTTGGTTARFGPHGVYGEIEKVLWQTQRLTLQYMGYSVEEPFVAYGAPRVGDEGRAAYLDEFARRVVEAAAKPVDRRTDEALRESVPADAWAQTR</sequence>
<evidence type="ECO:0000259" key="3">
    <source>
        <dbReference type="Pfam" id="PF02525"/>
    </source>
</evidence>
<dbReference type="PANTHER" id="PTHR10204:SF34">
    <property type="entry name" value="NAD(P)H DEHYDROGENASE [QUINONE] 1 ISOFORM 1"/>
    <property type="match status" value="1"/>
</dbReference>
<dbReference type="InterPro" id="IPR029039">
    <property type="entry name" value="Flavoprotein-like_sf"/>
</dbReference>
<dbReference type="SUPFAM" id="SSF52218">
    <property type="entry name" value="Flavoproteins"/>
    <property type="match status" value="1"/>
</dbReference>
<evidence type="ECO:0000256" key="2">
    <source>
        <dbReference type="ARBA" id="ARBA00023002"/>
    </source>
</evidence>
<dbReference type="InterPro" id="IPR051545">
    <property type="entry name" value="NAD(P)H_dehydrogenase_qn"/>
</dbReference>
<dbReference type="Proteomes" id="UP000317122">
    <property type="component" value="Unassembled WGS sequence"/>
</dbReference>
<evidence type="ECO:0000313" key="4">
    <source>
        <dbReference type="EMBL" id="TWI27908.1"/>
    </source>
</evidence>
<dbReference type="PANTHER" id="PTHR10204">
    <property type="entry name" value="NAD P H OXIDOREDUCTASE-RELATED"/>
    <property type="match status" value="1"/>
</dbReference>
<dbReference type="Gene3D" id="3.40.50.360">
    <property type="match status" value="1"/>
</dbReference>
<dbReference type="RefSeq" id="WP_145721554.1">
    <property type="nucleotide sequence ID" value="NZ_BSPF01000109.1"/>
</dbReference>
<dbReference type="OrthoDB" id="9798454at2"/>
<dbReference type="EMBL" id="VLKT01000042">
    <property type="protein sequence ID" value="TWI27908.1"/>
    <property type="molecule type" value="Genomic_DNA"/>
</dbReference>
<comment type="similarity">
    <text evidence="1">Belongs to the NAD(P)H dehydrogenase (quinone) family.</text>
</comment>
<gene>
    <name evidence="4" type="ORF">IQ26_05559</name>
</gene>
<evidence type="ECO:0000256" key="1">
    <source>
        <dbReference type="ARBA" id="ARBA00006252"/>
    </source>
</evidence>
<dbReference type="Pfam" id="PF02525">
    <property type="entry name" value="Flavodoxin_2"/>
    <property type="match status" value="1"/>
</dbReference>
<dbReference type="AlphaFoldDB" id="A0A562N746"/>
<proteinExistence type="inferred from homology"/>